<dbReference type="Proteomes" id="UP000650485">
    <property type="component" value="Unassembled WGS sequence"/>
</dbReference>
<organism evidence="2 3">
    <name type="scientific">Weissella confusa</name>
    <name type="common">Lactobacillus confusus</name>
    <dbReference type="NCBI Taxonomy" id="1583"/>
    <lineage>
        <taxon>Bacteria</taxon>
        <taxon>Bacillati</taxon>
        <taxon>Bacillota</taxon>
        <taxon>Bacilli</taxon>
        <taxon>Lactobacillales</taxon>
        <taxon>Lactobacillaceae</taxon>
        <taxon>Weissella</taxon>
    </lineage>
</organism>
<gene>
    <name evidence="2" type="ORF">H7R52_08275</name>
</gene>
<name>A0A3R6BZG4_WEICO</name>
<feature type="region of interest" description="Disordered" evidence="1">
    <location>
        <begin position="320"/>
        <end position="345"/>
    </location>
</feature>
<evidence type="ECO:0000256" key="1">
    <source>
        <dbReference type="SAM" id="MobiDB-lite"/>
    </source>
</evidence>
<comment type="caution">
    <text evidence="2">The sequence shown here is derived from an EMBL/GenBank/DDBJ whole genome shotgun (WGS) entry which is preliminary data.</text>
</comment>
<sequence>MTEHLRERVVSYVDLLSDDIGQIQQTLAQVRELAETNDPKKVHMLAQRLTNAHLNTEWVTVPRQYAKADWYLMAMDRFLSFAGMPAYDILTPAEREELTLVMTDLDVPATFEFVVNDDNNGGAYFVELGTEARLFYWSLERKQILFNAEAITDLMVENFRKKTTAARIRTLATLLTEFGRYMEREFGYQVDYNILETRDDFLYPLVQTEMPAGMLDRLFVLSADSDYFLQSIPNGAGLMLENGVEVRIFYVNDATAIGAQRWHFQVIDGRDAISWLDVLLDYDFIGAWYLTERRYLAIESDELVFGLQREGLISYGTPVETEPEAATSAAPQVEVLQPQASDEAE</sequence>
<feature type="compositionally biased region" description="Low complexity" evidence="1">
    <location>
        <begin position="320"/>
        <end position="331"/>
    </location>
</feature>
<dbReference type="AlphaFoldDB" id="A0A3R6BZG4"/>
<accession>A0A3R6BZG4</accession>
<evidence type="ECO:0000313" key="2">
    <source>
        <dbReference type="EMBL" id="MBC6498672.1"/>
    </source>
</evidence>
<reference evidence="2" key="1">
    <citation type="submission" date="2020-08" db="EMBL/GenBank/DDBJ databases">
        <title>Complete genome sequence of Weissella confusa strain FS54 provides insights into metabolic potential.</title>
        <authorList>
            <person name="Fhoula I."/>
            <person name="Najjari A."/>
            <person name="Lekired A."/>
            <person name="Bessrour-Aouam N."/>
            <person name="Jaballah S."/>
            <person name="Klibi N."/>
            <person name="Ouzari H.-I."/>
        </authorList>
    </citation>
    <scope>NUCLEOTIDE SEQUENCE</scope>
    <source>
        <strain evidence="2">FS54</strain>
    </source>
</reference>
<evidence type="ECO:0000313" key="3">
    <source>
        <dbReference type="Proteomes" id="UP000650485"/>
    </source>
</evidence>
<dbReference type="EMBL" id="JACSZT010000006">
    <property type="protein sequence ID" value="MBC6498672.1"/>
    <property type="molecule type" value="Genomic_DNA"/>
</dbReference>
<proteinExistence type="predicted"/>
<protein>
    <submittedName>
        <fullName evidence="2">Uncharacterized protein</fullName>
    </submittedName>
</protein>
<dbReference type="RefSeq" id="WP_118704406.1">
    <property type="nucleotide sequence ID" value="NZ_CABJBN010000007.1"/>
</dbReference>